<protein>
    <submittedName>
        <fullName evidence="1">Uncharacterized protein</fullName>
    </submittedName>
</protein>
<dbReference type="EMBL" id="CP144523">
    <property type="protein sequence ID" value="WWC69907.1"/>
    <property type="molecule type" value="Genomic_DNA"/>
</dbReference>
<sequence>MSYITCDTLKVDPNSSWEHQQSIFRLKDNLRQNSSERSDDLPGNVISCTWISRAGGGSKTLHRISFGTLDDSIDESEYDDGLREVTLGTARYIASNVSYLVKQLQKWNEDENESCNNFEAAKTWEEATFGRYAEEAGLRDSVGLRACSKEKLKTALGIETTDPKWHEMNKISDKMTRVTDPYPKSTVYYKTRVVPNNNRDPLTERLSTFLHAPYIKPTYSGIKAEVLQAIWVTRNGESSKTLHSAIVTAKQDLSDSQENDRLVGNMKNAIDEYDQNFFKGVKQLIRKYEETDADMLPIVAKSDQAWSQVNKNFTEGIHHVHTSKTEFKNLVGIELTENLHEHDGNWTSSSAGHTVSKCT</sequence>
<reference evidence="2" key="4">
    <citation type="submission" date="2024-02" db="EMBL/GenBank/DDBJ databases">
        <title>Comparative genomics of Cryptococcus and Kwoniella reveals pathogenesis evolution and contrasting modes of karyotype evolution via chromosome fusion or intercentromeric recombination.</title>
        <authorList>
            <person name="Coelho M.A."/>
            <person name="David-Palma M."/>
            <person name="Shea T."/>
            <person name="Bowers K."/>
            <person name="McGinley-Smith S."/>
            <person name="Mohammad A.W."/>
            <person name="Gnirke A."/>
            <person name="Yurkov A.M."/>
            <person name="Nowrousian M."/>
            <person name="Sun S."/>
            <person name="Cuomo C.A."/>
            <person name="Heitman J."/>
        </authorList>
    </citation>
    <scope>NUCLEOTIDE SEQUENCE</scope>
    <source>
        <strain evidence="2">CBS 10737</strain>
    </source>
</reference>
<organism evidence="1">
    <name type="scientific">Kwoniella pini CBS 10737</name>
    <dbReference type="NCBI Taxonomy" id="1296096"/>
    <lineage>
        <taxon>Eukaryota</taxon>
        <taxon>Fungi</taxon>
        <taxon>Dikarya</taxon>
        <taxon>Basidiomycota</taxon>
        <taxon>Agaricomycotina</taxon>
        <taxon>Tremellomycetes</taxon>
        <taxon>Tremellales</taxon>
        <taxon>Cryptococcaceae</taxon>
        <taxon>Kwoniella</taxon>
    </lineage>
</organism>
<evidence type="ECO:0000313" key="2">
    <source>
        <dbReference type="EMBL" id="WWC69907.1"/>
    </source>
</evidence>
<dbReference type="EMBL" id="KV700118">
    <property type="protein sequence ID" value="OCF46322.1"/>
    <property type="molecule type" value="Genomic_DNA"/>
</dbReference>
<dbReference type="Proteomes" id="UP000094020">
    <property type="component" value="Chromosome 5"/>
</dbReference>
<accession>A0A1B9HSS5</accession>
<reference evidence="2" key="2">
    <citation type="submission" date="2013-07" db="EMBL/GenBank/DDBJ databases">
        <authorList>
            <consortium name="The Broad Institute Genome Sequencing Platform"/>
            <person name="Cuomo C."/>
            <person name="Litvintseva A."/>
            <person name="Chen Y."/>
            <person name="Heitman J."/>
            <person name="Sun S."/>
            <person name="Springer D."/>
            <person name="Dromer F."/>
            <person name="Young S.K."/>
            <person name="Zeng Q."/>
            <person name="Gargeya S."/>
            <person name="Fitzgerald M."/>
            <person name="Abouelleil A."/>
            <person name="Alvarado L."/>
            <person name="Berlin A.M."/>
            <person name="Chapman S.B."/>
            <person name="Dewar J."/>
            <person name="Goldberg J."/>
            <person name="Griggs A."/>
            <person name="Gujja S."/>
            <person name="Hansen M."/>
            <person name="Howarth C."/>
            <person name="Imamovic A."/>
            <person name="Larimer J."/>
            <person name="McCowan C."/>
            <person name="Murphy C."/>
            <person name="Pearson M."/>
            <person name="Priest M."/>
            <person name="Roberts A."/>
            <person name="Saif S."/>
            <person name="Shea T."/>
            <person name="Sykes S."/>
            <person name="Wortman J."/>
            <person name="Nusbaum C."/>
            <person name="Birren B."/>
        </authorList>
    </citation>
    <scope>NUCLEOTIDE SEQUENCE</scope>
    <source>
        <strain evidence="2">CBS 10737</strain>
    </source>
</reference>
<reference evidence="1" key="1">
    <citation type="submission" date="2013-07" db="EMBL/GenBank/DDBJ databases">
        <title>The Genome Sequence of Cryptococcus pinus CBS10737.</title>
        <authorList>
            <consortium name="The Broad Institute Genome Sequencing Platform"/>
            <person name="Cuomo C."/>
            <person name="Litvintseva A."/>
            <person name="Chen Y."/>
            <person name="Heitman J."/>
            <person name="Sun S."/>
            <person name="Springer D."/>
            <person name="Dromer F."/>
            <person name="Young S.K."/>
            <person name="Zeng Q."/>
            <person name="Gargeya S."/>
            <person name="Fitzgerald M."/>
            <person name="Abouelleil A."/>
            <person name="Alvarado L."/>
            <person name="Berlin A.M."/>
            <person name="Chapman S.B."/>
            <person name="Dewar J."/>
            <person name="Goldberg J."/>
            <person name="Griggs A."/>
            <person name="Gujja S."/>
            <person name="Hansen M."/>
            <person name="Howarth C."/>
            <person name="Imamovic A."/>
            <person name="Larimer J."/>
            <person name="McCowan C."/>
            <person name="Murphy C."/>
            <person name="Pearson M."/>
            <person name="Priest M."/>
            <person name="Roberts A."/>
            <person name="Saif S."/>
            <person name="Shea T."/>
            <person name="Sykes S."/>
            <person name="Wortman J."/>
            <person name="Nusbaum C."/>
            <person name="Birren B."/>
        </authorList>
    </citation>
    <scope>NUCLEOTIDE SEQUENCE [LARGE SCALE GENOMIC DNA]</scope>
    <source>
        <strain evidence="1">CBS 10737</strain>
    </source>
</reference>
<dbReference type="AlphaFoldDB" id="A0A1B9HSS5"/>
<gene>
    <name evidence="1" type="ORF">I206_07804</name>
    <name evidence="2" type="ORF">I206_103851</name>
</gene>
<reference evidence="1" key="3">
    <citation type="submission" date="2016-07" db="EMBL/GenBank/DDBJ databases">
        <title>Evolution of pathogenesis and genome organization in the Tremellales.</title>
        <authorList>
            <person name="Cuomo C."/>
            <person name="Litvintseva A."/>
            <person name="Heitman J."/>
            <person name="Chen Y."/>
            <person name="Sun S."/>
            <person name="Springer D."/>
            <person name="Dromer F."/>
            <person name="Young S."/>
            <person name="Zeng Q."/>
            <person name="Chapman S."/>
            <person name="Gujja S."/>
            <person name="Saif S."/>
            <person name="Birren B."/>
        </authorList>
    </citation>
    <scope>NUCLEOTIDE SEQUENCE</scope>
    <source>
        <strain evidence="1">CBS 10737</strain>
    </source>
</reference>
<proteinExistence type="predicted"/>
<evidence type="ECO:0000313" key="3">
    <source>
        <dbReference type="Proteomes" id="UP000094020"/>
    </source>
</evidence>
<evidence type="ECO:0000313" key="1">
    <source>
        <dbReference type="EMBL" id="OCF46322.1"/>
    </source>
</evidence>
<keyword evidence="3" id="KW-1185">Reference proteome</keyword>
<dbReference type="RefSeq" id="XP_019007541.1">
    <property type="nucleotide sequence ID" value="XM_019159489.1"/>
</dbReference>
<name>A0A1B9HSS5_9TREE</name>
<dbReference type="KEGG" id="kpin:30176173"/>
<dbReference type="GeneID" id="30176173"/>